<evidence type="ECO:0008006" key="4">
    <source>
        <dbReference type="Google" id="ProtNLM"/>
    </source>
</evidence>
<name>A0A2W1N006_9FLAO</name>
<protein>
    <recommendedName>
        <fullName evidence="4">Toxin-antitoxin system YwqK family antitoxin</fullName>
    </recommendedName>
</protein>
<reference evidence="2 3" key="1">
    <citation type="submission" date="2018-06" db="EMBL/GenBank/DDBJ databases">
        <title>The draft genome sequence of Crocinitomix sp. SM1701.</title>
        <authorList>
            <person name="Zhang X."/>
        </authorList>
    </citation>
    <scope>NUCLEOTIDE SEQUENCE [LARGE SCALE GENOMIC DNA]</scope>
    <source>
        <strain evidence="2 3">SM1701</strain>
    </source>
</reference>
<comment type="caution">
    <text evidence="2">The sequence shown here is derived from an EMBL/GenBank/DDBJ whole genome shotgun (WGS) entry which is preliminary data.</text>
</comment>
<dbReference type="Gene3D" id="2.20.110.10">
    <property type="entry name" value="Histone H3 K4-specific methyltransferase SET7/9 N-terminal domain"/>
    <property type="match status" value="3"/>
</dbReference>
<evidence type="ECO:0000313" key="3">
    <source>
        <dbReference type="Proteomes" id="UP000249248"/>
    </source>
</evidence>
<proteinExistence type="predicted"/>
<organism evidence="2 3">
    <name type="scientific">Putridiphycobacter roseus</name>
    <dbReference type="NCBI Taxonomy" id="2219161"/>
    <lineage>
        <taxon>Bacteria</taxon>
        <taxon>Pseudomonadati</taxon>
        <taxon>Bacteroidota</taxon>
        <taxon>Flavobacteriia</taxon>
        <taxon>Flavobacteriales</taxon>
        <taxon>Crocinitomicaceae</taxon>
        <taxon>Putridiphycobacter</taxon>
    </lineage>
</organism>
<dbReference type="Pfam" id="PF07661">
    <property type="entry name" value="MORN_2"/>
    <property type="match status" value="4"/>
</dbReference>
<gene>
    <name evidence="2" type="ORF">DNU06_11475</name>
</gene>
<keyword evidence="1" id="KW-0732">Signal</keyword>
<dbReference type="OrthoDB" id="9785122at2"/>
<dbReference type="Proteomes" id="UP000249248">
    <property type="component" value="Unassembled WGS sequence"/>
</dbReference>
<evidence type="ECO:0000256" key="1">
    <source>
        <dbReference type="SAM" id="SignalP"/>
    </source>
</evidence>
<feature type="signal peptide" evidence="1">
    <location>
        <begin position="1"/>
        <end position="18"/>
    </location>
</feature>
<dbReference type="RefSeq" id="WP_111063479.1">
    <property type="nucleotide sequence ID" value="NZ_JBHUCU010000007.1"/>
</dbReference>
<feature type="chain" id="PRO_5015959214" description="Toxin-antitoxin system YwqK family antitoxin" evidence="1">
    <location>
        <begin position="19"/>
        <end position="245"/>
    </location>
</feature>
<sequence length="245" mass="29015">MKYNLILLFITFSSIVYGQLNQIDAQKRKQGPWETFYENTASYKYKGQFKDNIPYGVFTYFYPSGRVQAKVKFKNEGLVTYSQVYHESSGRVKAMGKYINQQRDSTWTYFDNKGNVKSKETYKNDKLEGQRVIYYEPIEGQYIVARYEYYTNNVLNGTFKEYHQNTKLKAEGNYLDGNFNGEVKYYYPNGKMERLERYKYAVKHGYWIFFNEDGTQAGNKLYWEGKALKGEALEKKKAELKAEKE</sequence>
<evidence type="ECO:0000313" key="2">
    <source>
        <dbReference type="EMBL" id="PZE16870.1"/>
    </source>
</evidence>
<dbReference type="EMBL" id="QKSB01000006">
    <property type="protein sequence ID" value="PZE16870.1"/>
    <property type="molecule type" value="Genomic_DNA"/>
</dbReference>
<dbReference type="InterPro" id="IPR011652">
    <property type="entry name" value="MORN_2"/>
</dbReference>
<accession>A0A2W1N006</accession>
<dbReference type="AlphaFoldDB" id="A0A2W1N006"/>
<dbReference type="SUPFAM" id="SSF82185">
    <property type="entry name" value="Histone H3 K4-specific methyltransferase SET7/9 N-terminal domain"/>
    <property type="match status" value="2"/>
</dbReference>
<keyword evidence="3" id="KW-1185">Reference proteome</keyword>